<dbReference type="GO" id="GO:0016787">
    <property type="term" value="F:hydrolase activity"/>
    <property type="evidence" value="ECO:0007669"/>
    <property type="project" value="InterPro"/>
</dbReference>
<keyword evidence="1" id="KW-0812">Transmembrane</keyword>
<organism evidence="3 4">
    <name type="scientific">Lysobacter defluvii IMMIB APB-9 = DSM 18482</name>
    <dbReference type="NCBI Taxonomy" id="1385515"/>
    <lineage>
        <taxon>Bacteria</taxon>
        <taxon>Pseudomonadati</taxon>
        <taxon>Pseudomonadota</taxon>
        <taxon>Gammaproteobacteria</taxon>
        <taxon>Lysobacterales</taxon>
        <taxon>Lysobacteraceae</taxon>
        <taxon>Novilysobacter</taxon>
    </lineage>
</organism>
<evidence type="ECO:0000256" key="1">
    <source>
        <dbReference type="SAM" id="Phobius"/>
    </source>
</evidence>
<dbReference type="OrthoDB" id="9780884at2"/>
<keyword evidence="4" id="KW-1185">Reference proteome</keyword>
<feature type="transmembrane region" description="Helical" evidence="1">
    <location>
        <begin position="31"/>
        <end position="50"/>
    </location>
</feature>
<dbReference type="Gene3D" id="3.60.21.10">
    <property type="match status" value="1"/>
</dbReference>
<comment type="caution">
    <text evidence="3">The sequence shown here is derived from an EMBL/GenBank/DDBJ whole genome shotgun (WGS) entry which is preliminary data.</text>
</comment>
<accession>A0A0A0M6F2</accession>
<reference evidence="3 4" key="1">
    <citation type="submission" date="2013-08" db="EMBL/GenBank/DDBJ databases">
        <title>Genomic analysis of Lysobacter defluvii.</title>
        <authorList>
            <person name="Wang Q."/>
            <person name="Wang G."/>
        </authorList>
    </citation>
    <scope>NUCLEOTIDE SEQUENCE [LARGE SCALE GENOMIC DNA]</scope>
    <source>
        <strain evidence="3 4">IMMIB APB-9</strain>
    </source>
</reference>
<dbReference type="SUPFAM" id="SSF56300">
    <property type="entry name" value="Metallo-dependent phosphatases"/>
    <property type="match status" value="1"/>
</dbReference>
<feature type="transmembrane region" description="Helical" evidence="1">
    <location>
        <begin position="70"/>
        <end position="95"/>
    </location>
</feature>
<dbReference type="PANTHER" id="PTHR31302">
    <property type="entry name" value="TRANSMEMBRANE PROTEIN WITH METALLOPHOSPHOESTERASE DOMAIN-RELATED"/>
    <property type="match status" value="1"/>
</dbReference>
<dbReference type="InterPro" id="IPR004843">
    <property type="entry name" value="Calcineurin-like_PHP"/>
</dbReference>
<keyword evidence="1" id="KW-1133">Transmembrane helix</keyword>
<evidence type="ECO:0000313" key="3">
    <source>
        <dbReference type="EMBL" id="KGO98568.1"/>
    </source>
</evidence>
<evidence type="ECO:0000313" key="4">
    <source>
        <dbReference type="Proteomes" id="UP000030003"/>
    </source>
</evidence>
<evidence type="ECO:0000259" key="2">
    <source>
        <dbReference type="Pfam" id="PF00149"/>
    </source>
</evidence>
<feature type="domain" description="Calcineurin-like phosphoesterase" evidence="2">
    <location>
        <begin position="148"/>
        <end position="312"/>
    </location>
</feature>
<dbReference type="InterPro" id="IPR051158">
    <property type="entry name" value="Metallophosphoesterase_sf"/>
</dbReference>
<protein>
    <recommendedName>
        <fullName evidence="2">Calcineurin-like phosphoesterase domain-containing protein</fullName>
    </recommendedName>
</protein>
<dbReference type="eggNOG" id="COG1408">
    <property type="taxonomic scope" value="Bacteria"/>
</dbReference>
<dbReference type="Pfam" id="PF00149">
    <property type="entry name" value="Metallophos"/>
    <property type="match status" value="1"/>
</dbReference>
<dbReference type="Proteomes" id="UP000030003">
    <property type="component" value="Unassembled WGS sequence"/>
</dbReference>
<gene>
    <name evidence="3" type="ORF">N791_01170</name>
</gene>
<dbReference type="AlphaFoldDB" id="A0A0A0M6F2"/>
<dbReference type="PANTHER" id="PTHR31302:SF0">
    <property type="entry name" value="TRANSMEMBRANE PROTEIN WITH METALLOPHOSPHOESTERASE DOMAIN"/>
    <property type="match status" value="1"/>
</dbReference>
<name>A0A0A0M6F2_9GAMM</name>
<dbReference type="InterPro" id="IPR029052">
    <property type="entry name" value="Metallo-depent_PP-like"/>
</dbReference>
<dbReference type="EMBL" id="AVBH01000067">
    <property type="protein sequence ID" value="KGO98568.1"/>
    <property type="molecule type" value="Genomic_DNA"/>
</dbReference>
<feature type="transmembrane region" description="Helical" evidence="1">
    <location>
        <begin position="102"/>
        <end position="123"/>
    </location>
</feature>
<sequence length="370" mass="40121">MFSLILNVVGSLFHFYVAARLRRVEPLRRRVGARAWWVGVIVLWVLYLAGVRIGDEELDWRWWPGQFAMMWLGITFLMTMCLLLADLLTGFGWWVRRRVASTALGIAAVGGVLLCAFAIFQAARAPVVSTHEVVLEALPAELDGTVLVAMTDLHLGAQRGARWMAGRVEQVNALSPDVVVMVGDQVEGRPTGEDRLPAALGGIRAPLGTWAVTGNHDFHGDLAATLAEFEAGGVRWLRDGSVELAPGLVLSGIDDIGRWMRQGGDYAAGLGEVLDRRPPGASILLSHTPAPGLVERAAEKGVDLMLAGHTHGGQIWPFGHLVARQFPPVVGEHQVGGMTLLISHGAGSWGPRMRLWHPGEIHRMVLRSPG</sequence>
<dbReference type="RefSeq" id="WP_027068710.1">
    <property type="nucleotide sequence ID" value="NZ_AUHT01000004.1"/>
</dbReference>
<proteinExistence type="predicted"/>
<keyword evidence="1" id="KW-0472">Membrane</keyword>